<dbReference type="InterPro" id="IPR052370">
    <property type="entry name" value="Meta-cleavage_hydrolase"/>
</dbReference>
<protein>
    <submittedName>
        <fullName evidence="1">Uncharacterized protein</fullName>
    </submittedName>
</protein>
<proteinExistence type="predicted"/>
<dbReference type="PANTHER" id="PTHR43139">
    <property type="entry name" value="SI:DKEY-122A22.2"/>
    <property type="match status" value="1"/>
</dbReference>
<dbReference type="AlphaFoldDB" id="A0A8T2WV93"/>
<evidence type="ECO:0000313" key="2">
    <source>
        <dbReference type="Proteomes" id="UP000807159"/>
    </source>
</evidence>
<accession>A0A8T2WV93</accession>
<comment type="caution">
    <text evidence="1">The sequence shown here is derived from an EMBL/GenBank/DDBJ whole genome shotgun (WGS) entry which is preliminary data.</text>
</comment>
<gene>
    <name evidence="1" type="ORF">H0E87_028468</name>
</gene>
<sequence>MARCLSFTAYRDWFYRYSFAKAGLRSLSSNLGDGTIIHCWVPRISKPSKPSRSASPWLWSQCNAAIWPERTGSFQAQCVMRLMEAHGVHRMNLVGISYGRLIMCTDHVKEKRELIQAILQDRNLSDLPKITQVPYRSWPI</sequence>
<dbReference type="EMBL" id="JACEGQ020000017">
    <property type="protein sequence ID" value="KAH8484053.1"/>
    <property type="molecule type" value="Genomic_DNA"/>
</dbReference>
<name>A0A8T2WV93_POPDE</name>
<organism evidence="1 2">
    <name type="scientific">Populus deltoides</name>
    <name type="common">Eastern poplar</name>
    <name type="synonym">Eastern cottonwood</name>
    <dbReference type="NCBI Taxonomy" id="3696"/>
    <lineage>
        <taxon>Eukaryota</taxon>
        <taxon>Viridiplantae</taxon>
        <taxon>Streptophyta</taxon>
        <taxon>Embryophyta</taxon>
        <taxon>Tracheophyta</taxon>
        <taxon>Spermatophyta</taxon>
        <taxon>Magnoliopsida</taxon>
        <taxon>eudicotyledons</taxon>
        <taxon>Gunneridae</taxon>
        <taxon>Pentapetalae</taxon>
        <taxon>rosids</taxon>
        <taxon>fabids</taxon>
        <taxon>Malpighiales</taxon>
        <taxon>Salicaceae</taxon>
        <taxon>Saliceae</taxon>
        <taxon>Populus</taxon>
    </lineage>
</organism>
<dbReference type="Proteomes" id="UP000807159">
    <property type="component" value="Chromosome 17"/>
</dbReference>
<evidence type="ECO:0000313" key="1">
    <source>
        <dbReference type="EMBL" id="KAH8484053.1"/>
    </source>
</evidence>
<keyword evidence="2" id="KW-1185">Reference proteome</keyword>
<reference evidence="1" key="1">
    <citation type="journal article" date="2021" name="J. Hered.">
        <title>Genome Assembly of Salicaceae Populus deltoides (Eastern Cottonwood) I-69 Based on Nanopore Sequencing and Hi-C Technologies.</title>
        <authorList>
            <person name="Bai S."/>
            <person name="Wu H."/>
            <person name="Zhang J."/>
            <person name="Pan Z."/>
            <person name="Zhao W."/>
            <person name="Li Z."/>
            <person name="Tong C."/>
        </authorList>
    </citation>
    <scope>NUCLEOTIDE SEQUENCE</scope>
    <source>
        <tissue evidence="1">Leaf</tissue>
    </source>
</reference>
<dbReference type="PANTHER" id="PTHR43139:SF7">
    <property type="entry name" value="ALPHA_BETA-HYDROLASES SUPERFAMILY PROTEIN"/>
    <property type="match status" value="1"/>
</dbReference>